<keyword evidence="1 4" id="KW-0808">Transferase</keyword>
<organism evidence="4 5">
    <name type="scientific">Xanthobacter tagetidis</name>
    <dbReference type="NCBI Taxonomy" id="60216"/>
    <lineage>
        <taxon>Bacteria</taxon>
        <taxon>Pseudomonadati</taxon>
        <taxon>Pseudomonadota</taxon>
        <taxon>Alphaproteobacteria</taxon>
        <taxon>Hyphomicrobiales</taxon>
        <taxon>Xanthobacteraceae</taxon>
        <taxon>Xanthobacter</taxon>
    </lineage>
</organism>
<dbReference type="PROSITE" id="PS51186">
    <property type="entry name" value="GNAT"/>
    <property type="match status" value="1"/>
</dbReference>
<evidence type="ECO:0000259" key="3">
    <source>
        <dbReference type="PROSITE" id="PS51186"/>
    </source>
</evidence>
<comment type="caution">
    <text evidence="4">The sequence shown here is derived from an EMBL/GenBank/DDBJ whole genome shotgun (WGS) entry which is preliminary data.</text>
</comment>
<dbReference type="PANTHER" id="PTHR43877">
    <property type="entry name" value="AMINOALKYLPHOSPHONATE N-ACETYLTRANSFERASE-RELATED-RELATED"/>
    <property type="match status" value="1"/>
</dbReference>
<dbReference type="GO" id="GO:0016747">
    <property type="term" value="F:acyltransferase activity, transferring groups other than amino-acyl groups"/>
    <property type="evidence" value="ECO:0007669"/>
    <property type="project" value="InterPro"/>
</dbReference>
<dbReference type="EMBL" id="RCTF01000004">
    <property type="protein sequence ID" value="RLP79956.1"/>
    <property type="molecule type" value="Genomic_DNA"/>
</dbReference>
<evidence type="ECO:0000256" key="1">
    <source>
        <dbReference type="ARBA" id="ARBA00022679"/>
    </source>
</evidence>
<keyword evidence="2" id="KW-0012">Acyltransferase</keyword>
<dbReference type="InterPro" id="IPR016181">
    <property type="entry name" value="Acyl_CoA_acyltransferase"/>
</dbReference>
<evidence type="ECO:0000256" key="2">
    <source>
        <dbReference type="ARBA" id="ARBA00023315"/>
    </source>
</evidence>
<evidence type="ECO:0000313" key="4">
    <source>
        <dbReference type="EMBL" id="RLP79956.1"/>
    </source>
</evidence>
<keyword evidence="5" id="KW-1185">Reference proteome</keyword>
<dbReference type="SUPFAM" id="SSF55729">
    <property type="entry name" value="Acyl-CoA N-acyltransferases (Nat)"/>
    <property type="match status" value="1"/>
</dbReference>
<dbReference type="Gene3D" id="3.40.630.30">
    <property type="match status" value="1"/>
</dbReference>
<accession>A0A3L7AHJ7</accession>
<evidence type="ECO:0000313" key="5">
    <source>
        <dbReference type="Proteomes" id="UP000269692"/>
    </source>
</evidence>
<dbReference type="Pfam" id="PF00583">
    <property type="entry name" value="Acetyltransf_1"/>
    <property type="match status" value="1"/>
</dbReference>
<feature type="domain" description="N-acetyltransferase" evidence="3">
    <location>
        <begin position="20"/>
        <end position="183"/>
    </location>
</feature>
<reference evidence="4 5" key="1">
    <citation type="submission" date="2018-10" db="EMBL/GenBank/DDBJ databases">
        <title>Xanthobacter tagetidis genome sequencing and assembly.</title>
        <authorList>
            <person name="Maclea K.S."/>
            <person name="Goen A.E."/>
            <person name="Fatima S.A."/>
        </authorList>
    </citation>
    <scope>NUCLEOTIDE SEQUENCE [LARGE SCALE GENOMIC DNA]</scope>
    <source>
        <strain evidence="4 5">ATCC 700314</strain>
    </source>
</reference>
<gene>
    <name evidence="4" type="ORF">D9R14_06245</name>
</gene>
<dbReference type="OrthoDB" id="9799154at2"/>
<dbReference type="Proteomes" id="UP000269692">
    <property type="component" value="Unassembled WGS sequence"/>
</dbReference>
<sequence>MPLDGRRGVCFHRGMSTGLIEIRRAKPADATAVAAVHDAAWRTAYRGLIPGLELERMVERRGPKWWDAAIRRGSRISVLLVGDDVAGYVNYGGNRAKSLPYGGEIYEIYLQPLYQGLGFGQRLFAAARRDLAMARLEGLVVWALADNENAVGFYKALGGHEVASSTEQFGTKSLDKVAFAWQR</sequence>
<dbReference type="CDD" id="cd04301">
    <property type="entry name" value="NAT_SF"/>
    <property type="match status" value="1"/>
</dbReference>
<protein>
    <submittedName>
        <fullName evidence="4">GNAT family N-acetyltransferase</fullName>
    </submittedName>
</protein>
<dbReference type="InterPro" id="IPR050832">
    <property type="entry name" value="Bact_Acetyltransf"/>
</dbReference>
<dbReference type="InterPro" id="IPR000182">
    <property type="entry name" value="GNAT_dom"/>
</dbReference>
<dbReference type="AlphaFoldDB" id="A0A3L7AHJ7"/>
<proteinExistence type="predicted"/>
<name>A0A3L7AHJ7_9HYPH</name>